<reference evidence="3" key="1">
    <citation type="submission" date="2023-03" db="EMBL/GenBank/DDBJ databases">
        <title>Lomoglobus Profundus gen. nov., sp. nov., a novel member of the phylum Verrucomicrobia, isolated from deep-marine sediment of South China Sea.</title>
        <authorList>
            <person name="Ahmad T."/>
            <person name="Ishaq S.E."/>
            <person name="Wang F."/>
        </authorList>
    </citation>
    <scope>NUCLEOTIDE SEQUENCE</scope>
    <source>
        <strain evidence="3">LMO-M01</strain>
    </source>
</reference>
<keyword evidence="4" id="KW-1185">Reference proteome</keyword>
<accession>A0AAF0I3H2</accession>
<protein>
    <submittedName>
        <fullName evidence="3">Helix-turn-helix domain-containing protein</fullName>
    </submittedName>
</protein>
<sequence>MALEYKKNQVLDRAVMVTDKIKELQALQAKAAELQKSIEVERTQELAALPAKFGYDLPGFLKAVKAAAGSKTRGRKAKASAAPSGKRTRTKITPELKAKVKAAVEAGKTGSAIASEFGISVPSVQNIKKEFGLVKERSAPTPAAAPAPAPAPTES</sequence>
<evidence type="ECO:0000256" key="1">
    <source>
        <dbReference type="SAM" id="Coils"/>
    </source>
</evidence>
<feature type="region of interest" description="Disordered" evidence="2">
    <location>
        <begin position="72"/>
        <end position="92"/>
    </location>
</feature>
<dbReference type="Gene3D" id="1.10.10.60">
    <property type="entry name" value="Homeodomain-like"/>
    <property type="match status" value="1"/>
</dbReference>
<keyword evidence="1" id="KW-0175">Coiled coil</keyword>
<gene>
    <name evidence="3" type="ORF">PXH66_05560</name>
</gene>
<dbReference type="AlphaFoldDB" id="A0AAF0I3H2"/>
<feature type="compositionally biased region" description="Pro residues" evidence="2">
    <location>
        <begin position="143"/>
        <end position="155"/>
    </location>
</feature>
<organism evidence="3 4">
    <name type="scientific">Synoicihabitans lomoniglobus</name>
    <dbReference type="NCBI Taxonomy" id="2909285"/>
    <lineage>
        <taxon>Bacteria</taxon>
        <taxon>Pseudomonadati</taxon>
        <taxon>Verrucomicrobiota</taxon>
        <taxon>Opitutia</taxon>
        <taxon>Opitutales</taxon>
        <taxon>Opitutaceae</taxon>
        <taxon>Synoicihabitans</taxon>
    </lineage>
</organism>
<name>A0AAF0I3H2_9BACT</name>
<evidence type="ECO:0000313" key="4">
    <source>
        <dbReference type="Proteomes" id="UP001218638"/>
    </source>
</evidence>
<feature type="region of interest" description="Disordered" evidence="2">
    <location>
        <begin position="135"/>
        <end position="155"/>
    </location>
</feature>
<feature type="coiled-coil region" evidence="1">
    <location>
        <begin position="17"/>
        <end position="44"/>
    </location>
</feature>
<evidence type="ECO:0000313" key="3">
    <source>
        <dbReference type="EMBL" id="WED66313.1"/>
    </source>
</evidence>
<evidence type="ECO:0000256" key="2">
    <source>
        <dbReference type="SAM" id="MobiDB-lite"/>
    </source>
</evidence>
<dbReference type="Proteomes" id="UP001218638">
    <property type="component" value="Chromosome"/>
</dbReference>
<dbReference type="RefSeq" id="WP_330927886.1">
    <property type="nucleotide sequence ID" value="NZ_CP119075.1"/>
</dbReference>
<proteinExistence type="predicted"/>
<dbReference type="KEGG" id="slom:PXH66_05560"/>
<dbReference type="EMBL" id="CP119075">
    <property type="protein sequence ID" value="WED66313.1"/>
    <property type="molecule type" value="Genomic_DNA"/>
</dbReference>